<dbReference type="Pfam" id="PF01262">
    <property type="entry name" value="AlaDh_PNT_C"/>
    <property type="match status" value="1"/>
</dbReference>
<dbReference type="SUPFAM" id="SSF51735">
    <property type="entry name" value="NAD(P)-binding Rossmann-fold domains"/>
    <property type="match status" value="1"/>
</dbReference>
<evidence type="ECO:0000259" key="4">
    <source>
        <dbReference type="Pfam" id="PF01262"/>
    </source>
</evidence>
<dbReference type="EMBL" id="JADIME010000061">
    <property type="protein sequence ID" value="MBO8465470.1"/>
    <property type="molecule type" value="Genomic_DNA"/>
</dbReference>
<organism evidence="6 7">
    <name type="scientific">Candidatus Merdivivens pullistercoris</name>
    <dbReference type="NCBI Taxonomy" id="2840873"/>
    <lineage>
        <taxon>Bacteria</taxon>
        <taxon>Pseudomonadati</taxon>
        <taxon>Bacteroidota</taxon>
        <taxon>Bacteroidia</taxon>
        <taxon>Bacteroidales</taxon>
        <taxon>Muribaculaceae</taxon>
        <taxon>Muribaculaceae incertae sedis</taxon>
        <taxon>Candidatus Merdivivens</taxon>
    </lineage>
</organism>
<accession>A0A9D9NA09</accession>
<gene>
    <name evidence="6" type="ORF">IAB93_05680</name>
</gene>
<dbReference type="InterPro" id="IPR013708">
    <property type="entry name" value="Shikimate_DH-bd_N"/>
</dbReference>
<evidence type="ECO:0000256" key="1">
    <source>
        <dbReference type="ARBA" id="ARBA00004871"/>
    </source>
</evidence>
<dbReference type="Gene3D" id="3.40.50.10860">
    <property type="entry name" value="Leucine Dehydrogenase, chain A, domain 1"/>
    <property type="match status" value="1"/>
</dbReference>
<comment type="pathway">
    <text evidence="1">Metabolic intermediate biosynthesis; chorismate biosynthesis; chorismate from D-erythrose 4-phosphate and phosphoenolpyruvate: step 4/7.</text>
</comment>
<keyword evidence="3" id="KW-0028">Amino-acid biosynthesis</keyword>
<dbReference type="Gene3D" id="3.40.50.720">
    <property type="entry name" value="NAD(P)-binding Rossmann-like Domain"/>
    <property type="match status" value="1"/>
</dbReference>
<evidence type="ECO:0008006" key="8">
    <source>
        <dbReference type="Google" id="ProtNLM"/>
    </source>
</evidence>
<dbReference type="GO" id="GO:0019632">
    <property type="term" value="P:shikimate metabolic process"/>
    <property type="evidence" value="ECO:0007669"/>
    <property type="project" value="TreeGrafter"/>
</dbReference>
<dbReference type="AlphaFoldDB" id="A0A9D9NA09"/>
<dbReference type="GO" id="GO:0009073">
    <property type="term" value="P:aromatic amino acid family biosynthetic process"/>
    <property type="evidence" value="ECO:0007669"/>
    <property type="project" value="UniProtKB-KW"/>
</dbReference>
<comment type="caution">
    <text evidence="6">The sequence shown here is derived from an EMBL/GenBank/DDBJ whole genome shotgun (WGS) entry which is preliminary data.</text>
</comment>
<feature type="domain" description="Shikimate dehydrogenase substrate binding N-terminal" evidence="5">
    <location>
        <begin position="14"/>
        <end position="89"/>
    </location>
</feature>
<feature type="domain" description="Alanine dehydrogenase/pyridine nucleotide transhydrogenase NAD(H)-binding" evidence="4">
    <location>
        <begin position="124"/>
        <end position="199"/>
    </location>
</feature>
<keyword evidence="2" id="KW-0560">Oxidoreductase</keyword>
<dbReference type="InterPro" id="IPR007698">
    <property type="entry name" value="AlaDH/PNT_NAD(H)-bd"/>
</dbReference>
<dbReference type="GO" id="GO:0009423">
    <property type="term" value="P:chorismate biosynthetic process"/>
    <property type="evidence" value="ECO:0007669"/>
    <property type="project" value="TreeGrafter"/>
</dbReference>
<dbReference type="GO" id="GO:0004764">
    <property type="term" value="F:shikimate 3-dehydrogenase (NADP+) activity"/>
    <property type="evidence" value="ECO:0007669"/>
    <property type="project" value="InterPro"/>
</dbReference>
<dbReference type="InterPro" id="IPR046346">
    <property type="entry name" value="Aminoacid_DH-like_N_sf"/>
</dbReference>
<dbReference type="Proteomes" id="UP000823597">
    <property type="component" value="Unassembled WGS sequence"/>
</dbReference>
<reference evidence="6" key="2">
    <citation type="journal article" date="2021" name="PeerJ">
        <title>Extensive microbial diversity within the chicken gut microbiome revealed by metagenomics and culture.</title>
        <authorList>
            <person name="Gilroy R."/>
            <person name="Ravi A."/>
            <person name="Getino M."/>
            <person name="Pursley I."/>
            <person name="Horton D.L."/>
            <person name="Alikhan N.F."/>
            <person name="Baker D."/>
            <person name="Gharbi K."/>
            <person name="Hall N."/>
            <person name="Watson M."/>
            <person name="Adriaenssens E.M."/>
            <person name="Foster-Nyarko E."/>
            <person name="Jarju S."/>
            <person name="Secka A."/>
            <person name="Antonio M."/>
            <person name="Oren A."/>
            <person name="Chaudhuri R.R."/>
            <person name="La Ragione R."/>
            <person name="Hildebrand F."/>
            <person name="Pallen M.J."/>
        </authorList>
    </citation>
    <scope>NUCLEOTIDE SEQUENCE</scope>
    <source>
        <strain evidence="6">10037</strain>
    </source>
</reference>
<dbReference type="InterPro" id="IPR036291">
    <property type="entry name" value="NAD(P)-bd_dom_sf"/>
</dbReference>
<evidence type="ECO:0000256" key="2">
    <source>
        <dbReference type="ARBA" id="ARBA00023002"/>
    </source>
</evidence>
<dbReference type="InterPro" id="IPR022893">
    <property type="entry name" value="Shikimate_DH_fam"/>
</dbReference>
<keyword evidence="3" id="KW-0057">Aromatic amino acid biosynthesis</keyword>
<evidence type="ECO:0000313" key="6">
    <source>
        <dbReference type="EMBL" id="MBO8465470.1"/>
    </source>
</evidence>
<evidence type="ECO:0000259" key="5">
    <source>
        <dbReference type="Pfam" id="PF08501"/>
    </source>
</evidence>
<dbReference type="Pfam" id="PF08501">
    <property type="entry name" value="Shikimate_dh_N"/>
    <property type="match status" value="1"/>
</dbReference>
<proteinExistence type="predicted"/>
<evidence type="ECO:0000256" key="3">
    <source>
        <dbReference type="ARBA" id="ARBA00023141"/>
    </source>
</evidence>
<sequence>MILDQNKHTKRFGLIGSPIGHSLSPALFNAAYGGKYSYDLIEEAGFKESIVRFLSDYDGINVTSPYKRLAFEEADTYDDVVRRIGAANILMKNEDESITAANSDYAGLRMVLGDHFEIEDNEAGAEKIRTLVIGCGGAGMAAACASADLGMETVIVNRTQAAVERFVSRPGNGNIIPGKMHDLEHLMEESHLIIYTVPVVMEEIRKMPKRFFTGKSIFEANYANPSFSRQFRGLTFSNGLLSLKKDSIWMPQRCYYLSGKVWLLAQAITGFRILTGERPDEAAMLKAASETKKTTDF</sequence>
<protein>
    <recommendedName>
        <fullName evidence="8">Shikimate dehydrogenase (NADP(+))</fullName>
    </recommendedName>
</protein>
<reference evidence="6" key="1">
    <citation type="submission" date="2020-10" db="EMBL/GenBank/DDBJ databases">
        <authorList>
            <person name="Gilroy R."/>
        </authorList>
    </citation>
    <scope>NUCLEOTIDE SEQUENCE</scope>
    <source>
        <strain evidence="6">10037</strain>
    </source>
</reference>
<name>A0A9D9NA09_9BACT</name>
<dbReference type="SUPFAM" id="SSF53223">
    <property type="entry name" value="Aminoacid dehydrogenase-like, N-terminal domain"/>
    <property type="match status" value="1"/>
</dbReference>
<dbReference type="PANTHER" id="PTHR21089:SF1">
    <property type="entry name" value="BIFUNCTIONAL 3-DEHYDROQUINATE DEHYDRATASE_SHIKIMATE DEHYDROGENASE, CHLOROPLASTIC"/>
    <property type="match status" value="1"/>
</dbReference>
<evidence type="ECO:0000313" key="7">
    <source>
        <dbReference type="Proteomes" id="UP000823597"/>
    </source>
</evidence>
<dbReference type="PANTHER" id="PTHR21089">
    <property type="entry name" value="SHIKIMATE DEHYDROGENASE"/>
    <property type="match status" value="1"/>
</dbReference>